<dbReference type="Proteomes" id="UP001642540">
    <property type="component" value="Unassembled WGS sequence"/>
</dbReference>
<dbReference type="InterPro" id="IPR013087">
    <property type="entry name" value="Znf_C2H2_type"/>
</dbReference>
<keyword evidence="4 7" id="KW-0863">Zinc-finger</keyword>
<feature type="domain" description="C2H2-type" evidence="9">
    <location>
        <begin position="449"/>
        <end position="477"/>
    </location>
</feature>
<evidence type="ECO:0000256" key="1">
    <source>
        <dbReference type="ARBA" id="ARBA00004123"/>
    </source>
</evidence>
<evidence type="ECO:0000313" key="11">
    <source>
        <dbReference type="Proteomes" id="UP001642540"/>
    </source>
</evidence>
<organism evidence="10 11">
    <name type="scientific">Orchesella dallaii</name>
    <dbReference type="NCBI Taxonomy" id="48710"/>
    <lineage>
        <taxon>Eukaryota</taxon>
        <taxon>Metazoa</taxon>
        <taxon>Ecdysozoa</taxon>
        <taxon>Arthropoda</taxon>
        <taxon>Hexapoda</taxon>
        <taxon>Collembola</taxon>
        <taxon>Entomobryomorpha</taxon>
        <taxon>Entomobryoidea</taxon>
        <taxon>Orchesellidae</taxon>
        <taxon>Orchesellinae</taxon>
        <taxon>Orchesella</taxon>
    </lineage>
</organism>
<proteinExistence type="predicted"/>
<feature type="domain" description="C2H2-type" evidence="9">
    <location>
        <begin position="392"/>
        <end position="420"/>
    </location>
</feature>
<feature type="domain" description="C2H2-type" evidence="9">
    <location>
        <begin position="506"/>
        <end position="535"/>
    </location>
</feature>
<evidence type="ECO:0000256" key="7">
    <source>
        <dbReference type="PROSITE-ProRule" id="PRU00042"/>
    </source>
</evidence>
<feature type="domain" description="C2H2-type" evidence="9">
    <location>
        <begin position="312"/>
        <end position="340"/>
    </location>
</feature>
<keyword evidence="5" id="KW-0862">Zinc</keyword>
<dbReference type="PROSITE" id="PS50157">
    <property type="entry name" value="ZINC_FINGER_C2H2_2"/>
    <property type="match status" value="6"/>
</dbReference>
<dbReference type="SUPFAM" id="SSF57667">
    <property type="entry name" value="beta-beta-alpha zinc fingers"/>
    <property type="match status" value="3"/>
</dbReference>
<reference evidence="10 11" key="1">
    <citation type="submission" date="2024-08" db="EMBL/GenBank/DDBJ databases">
        <authorList>
            <person name="Cucini C."/>
            <person name="Frati F."/>
        </authorList>
    </citation>
    <scope>NUCLEOTIDE SEQUENCE [LARGE SCALE GENOMIC DNA]</scope>
</reference>
<dbReference type="Gene3D" id="3.30.160.60">
    <property type="entry name" value="Classic Zinc Finger"/>
    <property type="match status" value="3"/>
</dbReference>
<dbReference type="SMART" id="SM00355">
    <property type="entry name" value="ZnF_C2H2"/>
    <property type="match status" value="7"/>
</dbReference>
<evidence type="ECO:0000313" key="10">
    <source>
        <dbReference type="EMBL" id="CAL8141065.1"/>
    </source>
</evidence>
<dbReference type="InterPro" id="IPR036236">
    <property type="entry name" value="Znf_C2H2_sf"/>
</dbReference>
<evidence type="ECO:0000256" key="6">
    <source>
        <dbReference type="ARBA" id="ARBA00023242"/>
    </source>
</evidence>
<dbReference type="EMBL" id="CAXLJM020000144">
    <property type="protein sequence ID" value="CAL8141065.1"/>
    <property type="molecule type" value="Genomic_DNA"/>
</dbReference>
<evidence type="ECO:0000256" key="2">
    <source>
        <dbReference type="ARBA" id="ARBA00022723"/>
    </source>
</evidence>
<keyword evidence="6" id="KW-0539">Nucleus</keyword>
<evidence type="ECO:0000256" key="8">
    <source>
        <dbReference type="SAM" id="MobiDB-lite"/>
    </source>
</evidence>
<evidence type="ECO:0000256" key="4">
    <source>
        <dbReference type="ARBA" id="ARBA00022771"/>
    </source>
</evidence>
<keyword evidence="2" id="KW-0479">Metal-binding</keyword>
<evidence type="ECO:0000256" key="5">
    <source>
        <dbReference type="ARBA" id="ARBA00022833"/>
    </source>
</evidence>
<dbReference type="PANTHER" id="PTHR24406">
    <property type="entry name" value="TRANSCRIPTIONAL REPRESSOR CTCFL-RELATED"/>
    <property type="match status" value="1"/>
</dbReference>
<comment type="subcellular location">
    <subcellularLocation>
        <location evidence="1">Nucleus</location>
    </subcellularLocation>
</comment>
<dbReference type="Pfam" id="PF00096">
    <property type="entry name" value="zf-C2H2"/>
    <property type="match status" value="3"/>
</dbReference>
<keyword evidence="3" id="KW-0677">Repeat</keyword>
<feature type="compositionally biased region" description="Low complexity" evidence="8">
    <location>
        <begin position="201"/>
        <end position="219"/>
    </location>
</feature>
<feature type="domain" description="C2H2-type" evidence="9">
    <location>
        <begin position="346"/>
        <end position="373"/>
    </location>
</feature>
<name>A0ABP1S1B9_9HEXA</name>
<feature type="region of interest" description="Disordered" evidence="8">
    <location>
        <begin position="136"/>
        <end position="306"/>
    </location>
</feature>
<keyword evidence="11" id="KW-1185">Reference proteome</keyword>
<protein>
    <recommendedName>
        <fullName evidence="9">C2H2-type domain-containing protein</fullName>
    </recommendedName>
</protein>
<feature type="domain" description="C2H2-type" evidence="9">
    <location>
        <begin position="478"/>
        <end position="505"/>
    </location>
</feature>
<feature type="compositionally biased region" description="Basic residues" evidence="8">
    <location>
        <begin position="290"/>
        <end position="300"/>
    </location>
</feature>
<sequence>MDPLHCLLCGDEIIIIKEEPDELETVNLDVTKPNKFEVFQCFYKLFRIKPSNQSFWKVEDDVSEEGDQSNQFPFCYQCSSQLRSVWELQRQLKEVELTLRSKLEEGEDRFEIGRVYQKDKRYYKIRREILGGKVSPVNEQREGSNRVTTRKSSKRIFKETPRNSKFKKNRVVTDGNVQSNQSDLLESLPPQYGDNWKWKQENTSSSPSPTPPENDNNDSQNDYFPPSTPSSSSPPSSLKDSVDVPNPATDLVPPPRMNLRTRKAVPQNPYLNDNDEISSDSDSTSPPPPRNRRGPKPKLKTKAEEAASISRRTCSICLKLFTTPRNMIQHKMTVHRSDPLPPGLTSPCPICGKPFFPQGSLKAHIWTHFNKEDKEEAISRGEKPPSKLIKNFQCELCPYSCETRLKFVQHQKTVHVSKEERQELCPLCGVSVVNVKKHIRNVHEAEKKHACSICGKKFKLPSALRIHRESVHVKEKQWKCEYCPREFAIEKQMKLHVKSHLGIRPFKCEICEVSFTISTLLKRHNKTFHEEGSRPGRKSYVRGPEKIKLEERKSFKTSNFEKE</sequence>
<dbReference type="PROSITE" id="PS00028">
    <property type="entry name" value="ZINC_FINGER_C2H2_1"/>
    <property type="match status" value="6"/>
</dbReference>
<dbReference type="InterPro" id="IPR050888">
    <property type="entry name" value="ZnF_C2H2-type_TF"/>
</dbReference>
<evidence type="ECO:0000259" key="9">
    <source>
        <dbReference type="PROSITE" id="PS50157"/>
    </source>
</evidence>
<comment type="caution">
    <text evidence="10">The sequence shown here is derived from an EMBL/GenBank/DDBJ whole genome shotgun (WGS) entry which is preliminary data.</text>
</comment>
<gene>
    <name evidence="10" type="ORF">ODALV1_LOCUS28557</name>
</gene>
<feature type="compositionally biased region" description="Polar residues" evidence="8">
    <location>
        <begin position="175"/>
        <end position="184"/>
    </location>
</feature>
<evidence type="ECO:0000256" key="3">
    <source>
        <dbReference type="ARBA" id="ARBA00022737"/>
    </source>
</evidence>
<accession>A0ABP1S1B9</accession>